<keyword evidence="1" id="KW-1133">Transmembrane helix</keyword>
<evidence type="ECO:0000259" key="2">
    <source>
        <dbReference type="Pfam" id="PF02558"/>
    </source>
</evidence>
<keyword evidence="1" id="KW-0812">Transmembrane</keyword>
<evidence type="ECO:0000313" key="3">
    <source>
        <dbReference type="EMBL" id="PDW01355.1"/>
    </source>
</evidence>
<dbReference type="Gene3D" id="3.40.50.720">
    <property type="entry name" value="NAD(P)-binding Rossmann-like Domain"/>
    <property type="match status" value="1"/>
</dbReference>
<evidence type="ECO:0000256" key="1">
    <source>
        <dbReference type="SAM" id="Phobius"/>
    </source>
</evidence>
<dbReference type="SUPFAM" id="SSF51735">
    <property type="entry name" value="NAD(P)-binding Rossmann-fold domains"/>
    <property type="match status" value="1"/>
</dbReference>
<evidence type="ECO:0000313" key="4">
    <source>
        <dbReference type="Proteomes" id="UP000220527"/>
    </source>
</evidence>
<dbReference type="InterPro" id="IPR036291">
    <property type="entry name" value="NAD(P)-bd_dom_sf"/>
</dbReference>
<feature type="transmembrane region" description="Helical" evidence="1">
    <location>
        <begin position="333"/>
        <end position="352"/>
    </location>
</feature>
<proteinExistence type="predicted"/>
<dbReference type="SUPFAM" id="SSF51905">
    <property type="entry name" value="FAD/NAD(P)-binding domain"/>
    <property type="match status" value="1"/>
</dbReference>
<dbReference type="Proteomes" id="UP000220527">
    <property type="component" value="Unassembled WGS sequence"/>
</dbReference>
<feature type="domain" description="Ketopantoate reductase N-terminal" evidence="2">
    <location>
        <begin position="4"/>
        <end position="133"/>
    </location>
</feature>
<name>A0A2A6REU2_9CHLR</name>
<dbReference type="RefSeq" id="WP_097645730.1">
    <property type="nucleotide sequence ID" value="NZ_NQWI01000144.1"/>
</dbReference>
<comment type="caution">
    <text evidence="3">The sequence shown here is derived from an EMBL/GenBank/DDBJ whole genome shotgun (WGS) entry which is preliminary data.</text>
</comment>
<keyword evidence="1" id="KW-0472">Membrane</keyword>
<sequence length="359" mass="38496">MHTLIFGAGPLGSLFAARLAQAGQRVTLLARGQRLADLQEHGIVLEQSLSGEREVVRVDTTAQLAPDDHYDLIIVVMRKNQVLEILPTLAANHASPNILFMMNSATGAAEVAAALGRERVMLGFPLPGGERDGHVIRIVPNRPKHPWVLPIGEVDGAESERLKQVAALLGSMAGYAVEMRSDMEAWLTSHVAIVGPALSAVIYASGIDPQRMAHTPDALILAVRGLKEAIRALPMAGISPTPGIIWLIPFIPEPILVQILRSVLSRPELEASLRGHPAAARDEMQFLANEFLTLVKGAGAATPLLDQLYPYFDPRTPPLPEGSSQIAMDWRGLWGLGAGAVVALGLVGVLLCSHRRGYV</sequence>
<dbReference type="InterPro" id="IPR036188">
    <property type="entry name" value="FAD/NAD-bd_sf"/>
</dbReference>
<organism evidence="3 4">
    <name type="scientific">Candidatus Viridilinea mediisalina</name>
    <dbReference type="NCBI Taxonomy" id="2024553"/>
    <lineage>
        <taxon>Bacteria</taxon>
        <taxon>Bacillati</taxon>
        <taxon>Chloroflexota</taxon>
        <taxon>Chloroflexia</taxon>
        <taxon>Chloroflexales</taxon>
        <taxon>Chloroflexineae</taxon>
        <taxon>Oscillochloridaceae</taxon>
        <taxon>Candidatus Viridilinea</taxon>
    </lineage>
</organism>
<dbReference type="AlphaFoldDB" id="A0A2A6REU2"/>
<accession>A0A2A6REU2</accession>
<keyword evidence="4" id="KW-1185">Reference proteome</keyword>
<dbReference type="Pfam" id="PF02558">
    <property type="entry name" value="ApbA"/>
    <property type="match status" value="1"/>
</dbReference>
<dbReference type="EMBL" id="NQWI01000144">
    <property type="protein sequence ID" value="PDW01355.1"/>
    <property type="molecule type" value="Genomic_DNA"/>
</dbReference>
<reference evidence="4" key="1">
    <citation type="submission" date="2017-08" db="EMBL/GenBank/DDBJ databases">
        <authorList>
            <person name="Grouzdev D.S."/>
            <person name="Gaisin V.A."/>
            <person name="Rysina M.S."/>
            <person name="Gorlenko V.M."/>
        </authorList>
    </citation>
    <scope>NUCLEOTIDE SEQUENCE [LARGE SCALE GENOMIC DNA]</scope>
    <source>
        <strain evidence="4">Kir15-3F</strain>
    </source>
</reference>
<dbReference type="OrthoDB" id="9793586at2"/>
<dbReference type="InterPro" id="IPR013332">
    <property type="entry name" value="KPR_N"/>
</dbReference>
<gene>
    <name evidence="3" type="ORF">CJ255_19320</name>
</gene>
<protein>
    <recommendedName>
        <fullName evidence="2">Ketopantoate reductase N-terminal domain-containing protein</fullName>
    </recommendedName>
</protein>